<dbReference type="Proteomes" id="UP000295783">
    <property type="component" value="Unassembled WGS sequence"/>
</dbReference>
<evidence type="ECO:0000313" key="6">
    <source>
        <dbReference type="EMBL" id="TDQ78968.1"/>
    </source>
</evidence>
<dbReference type="OrthoDB" id="9813777at2"/>
<dbReference type="PANTHER" id="PTHR30222:SF18">
    <property type="entry name" value="BIFUNCTIONAL POLYHYDROXYBUTYRATE SYNTHASE _ ABC TRANSPORTER PERIPLASMIC BINDING PROTEIN-RELATED"/>
    <property type="match status" value="1"/>
</dbReference>
<protein>
    <submittedName>
        <fullName evidence="6">Putative spermidine/putrescine transport system substrate-binding protein</fullName>
    </submittedName>
</protein>
<evidence type="ECO:0000256" key="3">
    <source>
        <dbReference type="ARBA" id="ARBA00022729"/>
    </source>
</evidence>
<evidence type="ECO:0000313" key="7">
    <source>
        <dbReference type="Proteomes" id="UP000295783"/>
    </source>
</evidence>
<dbReference type="PANTHER" id="PTHR30222">
    <property type="entry name" value="SPERMIDINE/PUTRESCINE-BINDING PERIPLASMIC PROTEIN"/>
    <property type="match status" value="1"/>
</dbReference>
<keyword evidence="3 5" id="KW-0732">Signal</keyword>
<dbReference type="EMBL" id="SNYW01000012">
    <property type="protein sequence ID" value="TDQ78968.1"/>
    <property type="molecule type" value="Genomic_DNA"/>
</dbReference>
<feature type="chain" id="PRO_5020979353" evidence="5">
    <location>
        <begin position="26"/>
        <end position="388"/>
    </location>
</feature>
<accession>A0A4R6WK03</accession>
<dbReference type="InterPro" id="IPR006059">
    <property type="entry name" value="SBP"/>
</dbReference>
<gene>
    <name evidence="6" type="ORF">A8950_3431</name>
</gene>
<dbReference type="SUPFAM" id="SSF53850">
    <property type="entry name" value="Periplasmic binding protein-like II"/>
    <property type="match status" value="1"/>
</dbReference>
<name>A0A4R6WK03_9PROT</name>
<dbReference type="InterPro" id="IPR001188">
    <property type="entry name" value="Sperm_putr-bd"/>
</dbReference>
<dbReference type="RefSeq" id="WP_133614867.1">
    <property type="nucleotide sequence ID" value="NZ_SNYW01000012.1"/>
</dbReference>
<dbReference type="GO" id="GO:0015846">
    <property type="term" value="P:polyamine transport"/>
    <property type="evidence" value="ECO:0007669"/>
    <property type="project" value="InterPro"/>
</dbReference>
<comment type="subcellular location">
    <subcellularLocation>
        <location evidence="1">Periplasm</location>
    </subcellularLocation>
</comment>
<keyword evidence="4" id="KW-0574">Periplasm</keyword>
<organism evidence="6 7">
    <name type="scientific">Dongia mobilis</name>
    <dbReference type="NCBI Taxonomy" id="578943"/>
    <lineage>
        <taxon>Bacteria</taxon>
        <taxon>Pseudomonadati</taxon>
        <taxon>Pseudomonadota</taxon>
        <taxon>Alphaproteobacteria</taxon>
        <taxon>Rhodospirillales</taxon>
        <taxon>Dongiaceae</taxon>
        <taxon>Dongia</taxon>
    </lineage>
</organism>
<dbReference type="PRINTS" id="PR00909">
    <property type="entry name" value="SPERMDNBNDNG"/>
</dbReference>
<dbReference type="GO" id="GO:0042597">
    <property type="term" value="C:periplasmic space"/>
    <property type="evidence" value="ECO:0007669"/>
    <property type="project" value="UniProtKB-SubCell"/>
</dbReference>
<sequence>MSVKSPLAVTGIAATLLLGGGIAQADMLQSIGAGEGEVAIVAWPGYIERGETDPNFDWVTGFEKETGCKVTVKTAGSSDEMVSLMNGGGFDLVTASGDASVRLIRGGTVQPINLALIPEYSKVDPKLQNAPWHTEGGQHYGVPWQWGANVLMYNADVFENAPQSWSVVFEEQVLPDGKSNKGRVEAYYGTIYLADAALYLMVNKPELGIKDPYELNQAQFDAVVDLLRQQRQLVNRYWSDVVAQMDDFVNEGVVASTSWPFQVNTLRGSDKIKIGSTVPKEGATGWADTTMMHVDAPHPNCAYMWLNHSLTNVAQAGTAAWFGSVPAVPAACDDPMLAETNGCIVNGIQLFNRIHFWRTPEKDCPTQGGECVPYRDWVSAVQAVQSGQ</sequence>
<dbReference type="CDD" id="cd13588">
    <property type="entry name" value="PBP2_polyamine_1"/>
    <property type="match status" value="1"/>
</dbReference>
<reference evidence="6 7" key="1">
    <citation type="submission" date="2019-03" db="EMBL/GenBank/DDBJ databases">
        <title>Genomic Encyclopedia of Type Strains, Phase III (KMG-III): the genomes of soil and plant-associated and newly described type strains.</title>
        <authorList>
            <person name="Whitman W."/>
        </authorList>
    </citation>
    <scope>NUCLEOTIDE SEQUENCE [LARGE SCALE GENOMIC DNA]</scope>
    <source>
        <strain evidence="6 7">CGMCC 1.7660</strain>
    </source>
</reference>
<evidence type="ECO:0000256" key="5">
    <source>
        <dbReference type="SAM" id="SignalP"/>
    </source>
</evidence>
<feature type="signal peptide" evidence="5">
    <location>
        <begin position="1"/>
        <end position="25"/>
    </location>
</feature>
<keyword evidence="2" id="KW-0813">Transport</keyword>
<proteinExistence type="predicted"/>
<dbReference type="AlphaFoldDB" id="A0A4R6WK03"/>
<dbReference type="GO" id="GO:0019808">
    <property type="term" value="F:polyamine binding"/>
    <property type="evidence" value="ECO:0007669"/>
    <property type="project" value="InterPro"/>
</dbReference>
<evidence type="ECO:0000256" key="1">
    <source>
        <dbReference type="ARBA" id="ARBA00004418"/>
    </source>
</evidence>
<evidence type="ECO:0000256" key="4">
    <source>
        <dbReference type="ARBA" id="ARBA00022764"/>
    </source>
</evidence>
<dbReference type="Gene3D" id="3.40.190.10">
    <property type="entry name" value="Periplasmic binding protein-like II"/>
    <property type="match status" value="2"/>
</dbReference>
<keyword evidence="7" id="KW-1185">Reference proteome</keyword>
<comment type="caution">
    <text evidence="6">The sequence shown here is derived from an EMBL/GenBank/DDBJ whole genome shotgun (WGS) entry which is preliminary data.</text>
</comment>
<evidence type="ECO:0000256" key="2">
    <source>
        <dbReference type="ARBA" id="ARBA00022448"/>
    </source>
</evidence>
<dbReference type="Pfam" id="PF13416">
    <property type="entry name" value="SBP_bac_8"/>
    <property type="match status" value="1"/>
</dbReference>